<evidence type="ECO:0000256" key="4">
    <source>
        <dbReference type="ARBA" id="ARBA00022475"/>
    </source>
</evidence>
<dbReference type="WBParaSite" id="ACRNAN_scaffold3858.g13173.t1">
    <property type="protein sequence ID" value="ACRNAN_scaffold3858.g13173.t1"/>
    <property type="gene ID" value="ACRNAN_scaffold3858.g13173"/>
</dbReference>
<keyword evidence="11" id="KW-0407">Ion channel</keyword>
<protein>
    <submittedName>
        <fullName evidence="14">Innexin</fullName>
    </submittedName>
</protein>
<keyword evidence="4" id="KW-1003">Cell membrane</keyword>
<name>A0A914DTU3_9BILA</name>
<evidence type="ECO:0000256" key="10">
    <source>
        <dbReference type="ARBA" id="ARBA00023136"/>
    </source>
</evidence>
<keyword evidence="10 12" id="KW-0472">Membrane</keyword>
<keyword evidence="9" id="KW-0406">Ion transport</keyword>
<dbReference type="Proteomes" id="UP000887540">
    <property type="component" value="Unplaced"/>
</dbReference>
<dbReference type="Pfam" id="PF00876">
    <property type="entry name" value="Innexin"/>
    <property type="match status" value="1"/>
</dbReference>
<keyword evidence="6" id="KW-0303">Gap junction</keyword>
<dbReference type="GO" id="GO:0005886">
    <property type="term" value="C:plasma membrane"/>
    <property type="evidence" value="ECO:0007669"/>
    <property type="project" value="UniProtKB-SubCell"/>
</dbReference>
<evidence type="ECO:0000313" key="13">
    <source>
        <dbReference type="Proteomes" id="UP000887540"/>
    </source>
</evidence>
<dbReference type="InterPro" id="IPR000990">
    <property type="entry name" value="Innexin"/>
</dbReference>
<keyword evidence="7" id="KW-0965">Cell junction</keyword>
<accession>A0A914DTU3</accession>
<keyword evidence="5 12" id="KW-0812">Transmembrane</keyword>
<comment type="subcellular location">
    <subcellularLocation>
        <location evidence="1">Cell junction</location>
        <location evidence="1">Gap junction</location>
    </subcellularLocation>
    <subcellularLocation>
        <location evidence="2">Cell membrane</location>
        <topology evidence="2">Multi-pass membrane protein</topology>
    </subcellularLocation>
</comment>
<reference evidence="14" key="1">
    <citation type="submission" date="2022-11" db="UniProtKB">
        <authorList>
            <consortium name="WormBaseParasite"/>
        </authorList>
    </citation>
    <scope>IDENTIFICATION</scope>
</reference>
<evidence type="ECO:0000256" key="12">
    <source>
        <dbReference type="SAM" id="Phobius"/>
    </source>
</evidence>
<evidence type="ECO:0000313" key="14">
    <source>
        <dbReference type="WBParaSite" id="ACRNAN_scaffold3858.g13173.t1"/>
    </source>
</evidence>
<feature type="transmembrane region" description="Helical" evidence="12">
    <location>
        <begin position="118"/>
        <end position="143"/>
    </location>
</feature>
<dbReference type="AlphaFoldDB" id="A0A914DTU3"/>
<keyword evidence="8 12" id="KW-1133">Transmembrane helix</keyword>
<sequence>MYNLGINFNNVVIASQSVLKGNDGVTEVDEEILYERVRVIDDNFKCASSSNAFAAFIAFEAMQGSPLTPFFGSPNDTPIMPLIPRITYCDYHFVTLVNDHVLTYRCYLDANWHERIALFTWIMLVFLAFINFCNLFFWVGWAIQMKNCQKRQKWVMKKWMNGDNYSSNEQEFVEKFAGQLKMKNLLLFYYIEAHTDRVVTRTFADALYQNWMEKQQVLD</sequence>
<evidence type="ECO:0000256" key="1">
    <source>
        <dbReference type="ARBA" id="ARBA00004610"/>
    </source>
</evidence>
<evidence type="ECO:0000256" key="6">
    <source>
        <dbReference type="ARBA" id="ARBA00022868"/>
    </source>
</evidence>
<proteinExistence type="predicted"/>
<dbReference type="PANTHER" id="PTHR11893:SF36">
    <property type="entry name" value="INNEXIN-5"/>
    <property type="match status" value="1"/>
</dbReference>
<evidence type="ECO:0000256" key="2">
    <source>
        <dbReference type="ARBA" id="ARBA00004651"/>
    </source>
</evidence>
<dbReference type="PANTHER" id="PTHR11893">
    <property type="entry name" value="INNEXIN"/>
    <property type="match status" value="1"/>
</dbReference>
<evidence type="ECO:0000256" key="5">
    <source>
        <dbReference type="ARBA" id="ARBA00022692"/>
    </source>
</evidence>
<dbReference type="GO" id="GO:0005921">
    <property type="term" value="C:gap junction"/>
    <property type="evidence" value="ECO:0007669"/>
    <property type="project" value="UniProtKB-SubCell"/>
</dbReference>
<keyword evidence="13" id="KW-1185">Reference proteome</keyword>
<dbReference type="GO" id="GO:0034220">
    <property type="term" value="P:monoatomic ion transmembrane transport"/>
    <property type="evidence" value="ECO:0007669"/>
    <property type="project" value="UniProtKB-KW"/>
</dbReference>
<evidence type="ECO:0000256" key="3">
    <source>
        <dbReference type="ARBA" id="ARBA00022448"/>
    </source>
</evidence>
<keyword evidence="3" id="KW-0813">Transport</keyword>
<organism evidence="13 14">
    <name type="scientific">Acrobeloides nanus</name>
    <dbReference type="NCBI Taxonomy" id="290746"/>
    <lineage>
        <taxon>Eukaryota</taxon>
        <taxon>Metazoa</taxon>
        <taxon>Ecdysozoa</taxon>
        <taxon>Nematoda</taxon>
        <taxon>Chromadorea</taxon>
        <taxon>Rhabditida</taxon>
        <taxon>Tylenchina</taxon>
        <taxon>Cephalobomorpha</taxon>
        <taxon>Cephaloboidea</taxon>
        <taxon>Cephalobidae</taxon>
        <taxon>Acrobeloides</taxon>
    </lineage>
</organism>
<evidence type="ECO:0000256" key="11">
    <source>
        <dbReference type="ARBA" id="ARBA00023303"/>
    </source>
</evidence>
<evidence type="ECO:0000256" key="8">
    <source>
        <dbReference type="ARBA" id="ARBA00022989"/>
    </source>
</evidence>
<evidence type="ECO:0000256" key="9">
    <source>
        <dbReference type="ARBA" id="ARBA00023065"/>
    </source>
</evidence>
<evidence type="ECO:0000256" key="7">
    <source>
        <dbReference type="ARBA" id="ARBA00022949"/>
    </source>
</evidence>